<evidence type="ECO:0000313" key="2">
    <source>
        <dbReference type="Proteomes" id="UP000231279"/>
    </source>
</evidence>
<comment type="caution">
    <text evidence="1">The sequence shown here is derived from an EMBL/GenBank/DDBJ whole genome shotgun (WGS) entry which is preliminary data.</text>
</comment>
<reference evidence="2" key="1">
    <citation type="journal article" date="2018" name="Gigascience">
        <title>Genome assembly of the Pink Ipe (Handroanthus impetiginosus, Bignoniaceae), a highly valued, ecologically keystone Neotropical timber forest tree.</title>
        <authorList>
            <person name="Silva-Junior O.B."/>
            <person name="Grattapaglia D."/>
            <person name="Novaes E."/>
            <person name="Collevatti R.G."/>
        </authorList>
    </citation>
    <scope>NUCLEOTIDE SEQUENCE [LARGE SCALE GENOMIC DNA]</scope>
    <source>
        <strain evidence="2">cv. UFG-1</strain>
    </source>
</reference>
<accession>A0A2G9GKF7</accession>
<name>A0A2G9GKF7_9LAMI</name>
<organism evidence="1 2">
    <name type="scientific">Handroanthus impetiginosus</name>
    <dbReference type="NCBI Taxonomy" id="429701"/>
    <lineage>
        <taxon>Eukaryota</taxon>
        <taxon>Viridiplantae</taxon>
        <taxon>Streptophyta</taxon>
        <taxon>Embryophyta</taxon>
        <taxon>Tracheophyta</taxon>
        <taxon>Spermatophyta</taxon>
        <taxon>Magnoliopsida</taxon>
        <taxon>eudicotyledons</taxon>
        <taxon>Gunneridae</taxon>
        <taxon>Pentapetalae</taxon>
        <taxon>asterids</taxon>
        <taxon>lamiids</taxon>
        <taxon>Lamiales</taxon>
        <taxon>Bignoniaceae</taxon>
        <taxon>Crescentiina</taxon>
        <taxon>Tabebuia alliance</taxon>
        <taxon>Handroanthus</taxon>
    </lineage>
</organism>
<sequence>MNDLVFVKYNRALRRHYNLRDTIDPISLDKLDDSNEWLVGENDRLGENSDEEMFDDDLTRGHISKASGAEEPAYFTREKNLLRKLRVVVLVRLSKREKQR</sequence>
<evidence type="ECO:0000313" key="1">
    <source>
        <dbReference type="EMBL" id="PIN05784.1"/>
    </source>
</evidence>
<gene>
    <name evidence="1" type="ORF">CDL12_21675</name>
</gene>
<dbReference type="Proteomes" id="UP000231279">
    <property type="component" value="Unassembled WGS sequence"/>
</dbReference>
<dbReference type="EMBL" id="NKXS01004629">
    <property type="protein sequence ID" value="PIN05784.1"/>
    <property type="molecule type" value="Genomic_DNA"/>
</dbReference>
<keyword evidence="2" id="KW-1185">Reference proteome</keyword>
<dbReference type="AlphaFoldDB" id="A0A2G9GKF7"/>
<protein>
    <submittedName>
        <fullName evidence="1">Uncharacterized protein</fullName>
    </submittedName>
</protein>
<proteinExistence type="predicted"/>
<dbReference type="STRING" id="429701.A0A2G9GKF7"/>
<dbReference type="OrthoDB" id="912796at2759"/>